<keyword evidence="7" id="KW-0539">Nucleus</keyword>
<comment type="subcellular location">
    <subcellularLocation>
        <location evidence="1">Nucleus</location>
    </subcellularLocation>
</comment>
<dbReference type="Gene3D" id="3.90.430.10">
    <property type="entry name" value="Copper fist DNA-binding domain"/>
    <property type="match status" value="1"/>
</dbReference>
<dbReference type="VEuPathDB" id="MicrosporidiaDB:DI09_58p20"/>
<dbReference type="SMART" id="SM01090">
    <property type="entry name" value="Copper-fist"/>
    <property type="match status" value="1"/>
</dbReference>
<dbReference type="SUPFAM" id="SSF57879">
    <property type="entry name" value="Zinc domain conserved in yeast copper-regulated transcription factors"/>
    <property type="match status" value="1"/>
</dbReference>
<reference evidence="10 11" key="1">
    <citation type="submission" date="2014-04" db="EMBL/GenBank/DDBJ databases">
        <title>A new species of microsporidia sheds light on the evolution of extreme parasitism.</title>
        <authorList>
            <person name="Haag K.L."/>
            <person name="James T.Y."/>
            <person name="Larsson R."/>
            <person name="Schaer T.M."/>
            <person name="Refardt D."/>
            <person name="Pombert J.-F."/>
            <person name="Ebert D."/>
        </authorList>
    </citation>
    <scope>NUCLEOTIDE SEQUENCE [LARGE SCALE GENOMIC DNA]</scope>
    <source>
        <strain evidence="10 11">UGP3</strain>
        <tissue evidence="10">Spores</tissue>
    </source>
</reference>
<dbReference type="PANTHER" id="PTHR28088">
    <property type="entry name" value="TRANSCRIPTIONAL ACTIVATOR HAA1-RELATED"/>
    <property type="match status" value="1"/>
</dbReference>
<dbReference type="InterPro" id="IPR036395">
    <property type="entry name" value="Cu_fist_DNA-bd_dom_sf"/>
</dbReference>
<dbReference type="GO" id="GO:0000981">
    <property type="term" value="F:DNA-binding transcription factor activity, RNA polymerase II-specific"/>
    <property type="evidence" value="ECO:0007669"/>
    <property type="project" value="TreeGrafter"/>
</dbReference>
<dbReference type="GO" id="GO:0006878">
    <property type="term" value="P:intracellular copper ion homeostasis"/>
    <property type="evidence" value="ECO:0007669"/>
    <property type="project" value="TreeGrafter"/>
</dbReference>
<dbReference type="AlphaFoldDB" id="A0A098VP42"/>
<evidence type="ECO:0000256" key="7">
    <source>
        <dbReference type="ARBA" id="ARBA00023242"/>
    </source>
</evidence>
<dbReference type="GO" id="GO:0006879">
    <property type="term" value="P:intracellular iron ion homeostasis"/>
    <property type="evidence" value="ECO:0007669"/>
    <property type="project" value="TreeGrafter"/>
</dbReference>
<dbReference type="GO" id="GO:0045944">
    <property type="term" value="P:positive regulation of transcription by RNA polymerase II"/>
    <property type="evidence" value="ECO:0007669"/>
    <property type="project" value="TreeGrafter"/>
</dbReference>
<evidence type="ECO:0000256" key="3">
    <source>
        <dbReference type="ARBA" id="ARBA00022833"/>
    </source>
</evidence>
<dbReference type="PANTHER" id="PTHR28088:SF5">
    <property type="entry name" value="TRANSCRIPTIONAL ACTIVATOR HAA1-RELATED"/>
    <property type="match status" value="1"/>
</dbReference>
<keyword evidence="2" id="KW-0479">Metal-binding</keyword>
<evidence type="ECO:0000256" key="8">
    <source>
        <dbReference type="SAM" id="MobiDB-lite"/>
    </source>
</evidence>
<dbReference type="GO" id="GO:0000978">
    <property type="term" value="F:RNA polymerase II cis-regulatory region sequence-specific DNA binding"/>
    <property type="evidence" value="ECO:0007669"/>
    <property type="project" value="TreeGrafter"/>
</dbReference>
<name>A0A098VP42_9MICR</name>
<dbReference type="RefSeq" id="XP_013237171.1">
    <property type="nucleotide sequence ID" value="XM_013381717.1"/>
</dbReference>
<gene>
    <name evidence="10" type="ORF">DI09_58p20</name>
</gene>
<keyword evidence="11" id="KW-1185">Reference proteome</keyword>
<dbReference type="PROSITE" id="PS50073">
    <property type="entry name" value="COPPER_FIST_2"/>
    <property type="match status" value="1"/>
</dbReference>
<dbReference type="HOGENOM" id="CLU_641055_0_0_1"/>
<evidence type="ECO:0000256" key="1">
    <source>
        <dbReference type="ARBA" id="ARBA00004123"/>
    </source>
</evidence>
<keyword evidence="5" id="KW-0805">Transcription regulation</keyword>
<feature type="domain" description="Copper-fist" evidence="9">
    <location>
        <begin position="316"/>
        <end position="349"/>
    </location>
</feature>
<organism evidence="10 11">
    <name type="scientific">Mitosporidium daphniae</name>
    <dbReference type="NCBI Taxonomy" id="1485682"/>
    <lineage>
        <taxon>Eukaryota</taxon>
        <taxon>Fungi</taxon>
        <taxon>Fungi incertae sedis</taxon>
        <taxon>Microsporidia</taxon>
        <taxon>Mitosporidium</taxon>
    </lineage>
</organism>
<dbReference type="PRINTS" id="PR00617">
    <property type="entry name" value="COPPERFIST"/>
</dbReference>
<dbReference type="EMBL" id="JMKJ01000543">
    <property type="protein sequence ID" value="KGG50730.1"/>
    <property type="molecule type" value="Genomic_DNA"/>
</dbReference>
<dbReference type="Pfam" id="PF00649">
    <property type="entry name" value="Copper-fist"/>
    <property type="match status" value="1"/>
</dbReference>
<evidence type="ECO:0000313" key="11">
    <source>
        <dbReference type="Proteomes" id="UP000029725"/>
    </source>
</evidence>
<dbReference type="GO" id="GO:0005634">
    <property type="term" value="C:nucleus"/>
    <property type="evidence" value="ECO:0007669"/>
    <property type="project" value="UniProtKB-SubCell"/>
</dbReference>
<keyword evidence="4" id="KW-0186">Copper</keyword>
<accession>A0A098VP42</accession>
<dbReference type="GeneID" id="25260377"/>
<dbReference type="Proteomes" id="UP000029725">
    <property type="component" value="Unassembled WGS sequence"/>
</dbReference>
<evidence type="ECO:0000313" key="10">
    <source>
        <dbReference type="EMBL" id="KGG50730.1"/>
    </source>
</evidence>
<comment type="caution">
    <text evidence="10">The sequence shown here is derived from an EMBL/GenBank/DDBJ whole genome shotgun (WGS) entry which is preliminary data.</text>
</comment>
<evidence type="ECO:0000256" key="6">
    <source>
        <dbReference type="ARBA" id="ARBA00023163"/>
    </source>
</evidence>
<evidence type="ECO:0000256" key="2">
    <source>
        <dbReference type="ARBA" id="ARBA00022723"/>
    </source>
</evidence>
<dbReference type="InterPro" id="IPR051763">
    <property type="entry name" value="Copper_Homeo_Regul"/>
</dbReference>
<evidence type="ECO:0000256" key="5">
    <source>
        <dbReference type="ARBA" id="ARBA00023015"/>
    </source>
</evidence>
<feature type="region of interest" description="Disordered" evidence="8">
    <location>
        <begin position="108"/>
        <end position="130"/>
    </location>
</feature>
<evidence type="ECO:0000259" key="9">
    <source>
        <dbReference type="PROSITE" id="PS50073"/>
    </source>
</evidence>
<keyword evidence="3" id="KW-0862">Zinc</keyword>
<evidence type="ECO:0000256" key="4">
    <source>
        <dbReference type="ARBA" id="ARBA00023008"/>
    </source>
</evidence>
<keyword evidence="6" id="KW-0804">Transcription</keyword>
<dbReference type="GO" id="GO:0005507">
    <property type="term" value="F:copper ion binding"/>
    <property type="evidence" value="ECO:0007669"/>
    <property type="project" value="InterPro"/>
</dbReference>
<proteinExistence type="predicted"/>
<dbReference type="OrthoDB" id="5600085at2759"/>
<dbReference type="SMART" id="SM00412">
    <property type="entry name" value="Cu_FIST"/>
    <property type="match status" value="1"/>
</dbReference>
<dbReference type="InterPro" id="IPR001083">
    <property type="entry name" value="Cu_fist_DNA-bd_dom"/>
</dbReference>
<protein>
    <submittedName>
        <fullName evidence="10">Nutritional copper sensing transcription factor Cuf1</fullName>
    </submittedName>
</protein>
<sequence>MCHKRPFTVICDAKFYLGVDWQMIEIYQENSMPTGDRKKANIVNEYPKVDTRCPKIDLEKKIGPSVPPKHFGYVPTLPNAHTSAQNLTPLSDIQPSVEFYGDISTASKSKNPSVAPGYADAITSPRDSHGNNLQPSLIPKYPQLPTSGNNPYETNSFSMDDLAFSSMQVANIPKVNHERAGASFDFLSPDHNYFANSTSGPSNPQVPYPLHIPQAKGSDIGFNHEAIINDGQHSRLTAKNGSILAYLDAAAAKDSVNLLTKRNSNLPFRGGKVSLTHKDQIDAVEDGAFLLQRLIEPTSSATSNLFKIKRSSRPPMRMACNACIRGHRAPSCKHYERPLLAVRPRGRPSSLCSGCLEKIVDCACSNEVSEKACNGKIHGTEPNHNITKLEIDGKVNPTRLSQYYKKLLIQTPDVQFSKSDVPLQDEGC</sequence>